<dbReference type="EMBL" id="RAWX01000002">
    <property type="protein sequence ID" value="RKJ89730.1"/>
    <property type="molecule type" value="Genomic_DNA"/>
</dbReference>
<dbReference type="PANTHER" id="PTHR34047">
    <property type="entry name" value="NUCLEAR INTRON MATURASE 1, MITOCHONDRIAL-RELATED"/>
    <property type="match status" value="1"/>
</dbReference>
<comment type="caution">
    <text evidence="3">The sequence shown here is derived from an EMBL/GenBank/DDBJ whole genome shotgun (WGS) entry which is preliminary data.</text>
</comment>
<evidence type="ECO:0000259" key="2">
    <source>
        <dbReference type="PROSITE" id="PS50878"/>
    </source>
</evidence>
<organism evidence="3 4">
    <name type="scientific">Aeromonas veronii</name>
    <dbReference type="NCBI Taxonomy" id="654"/>
    <lineage>
        <taxon>Bacteria</taxon>
        <taxon>Pseudomonadati</taxon>
        <taxon>Pseudomonadota</taxon>
        <taxon>Gammaproteobacteria</taxon>
        <taxon>Aeromonadales</taxon>
        <taxon>Aeromonadaceae</taxon>
        <taxon>Aeromonas</taxon>
    </lineage>
</organism>
<gene>
    <name evidence="3" type="ORF">D6R50_10865</name>
</gene>
<name>A0A3A9IIF8_AERVE</name>
<evidence type="ECO:0000256" key="1">
    <source>
        <dbReference type="ARBA" id="ARBA00034120"/>
    </source>
</evidence>
<dbReference type="InterPro" id="IPR000477">
    <property type="entry name" value="RT_dom"/>
</dbReference>
<dbReference type="RefSeq" id="WP_120415061.1">
    <property type="nucleotide sequence ID" value="NZ_RAWX01000002.1"/>
</dbReference>
<dbReference type="AlphaFoldDB" id="A0A3A9IIF8"/>
<dbReference type="InterPro" id="IPR051083">
    <property type="entry name" value="GrpII_Intron_Splice-Mob/Def"/>
</dbReference>
<dbReference type="InterPro" id="IPR043502">
    <property type="entry name" value="DNA/RNA_pol_sf"/>
</dbReference>
<sequence>MQSKKATAASEDPHWQAAYSWLCKRQRHAPANAAVWHVRFFWPTLSSALYAAIQTGQYRLQPMQIYQNAGGETHALWGAQDALVLKWLALTLAPLLPRHPRCEHLKGHGGSKASIARLAHAITRQVAPMRFVCRTDIRGYYKHIRKEEVYEIVCNYVTDTAMRSLLHQYLYYSVEYGGEFHTPPSGIARGCALSPLLGGVLLDHVDRFFASQSELVYARYMDDFIILAQRRWPLCKAVRDLNRFFNLSGFEQHPDKTYIGRVEHGFDWLGVQLCERGVTGISPRSWEHHRQRCLRLYEQARSKGQTEQQALVRVATYRQRWVIWAKSQTETGEI</sequence>
<comment type="similarity">
    <text evidence="1">Belongs to the bacterial reverse transcriptase family.</text>
</comment>
<dbReference type="SUPFAM" id="SSF56672">
    <property type="entry name" value="DNA/RNA polymerases"/>
    <property type="match status" value="1"/>
</dbReference>
<dbReference type="Proteomes" id="UP000281725">
    <property type="component" value="Unassembled WGS sequence"/>
</dbReference>
<evidence type="ECO:0000313" key="3">
    <source>
        <dbReference type="EMBL" id="RKJ89730.1"/>
    </source>
</evidence>
<dbReference type="Pfam" id="PF00078">
    <property type="entry name" value="RVT_1"/>
    <property type="match status" value="1"/>
</dbReference>
<protein>
    <submittedName>
        <fullName evidence="3">Transposase</fullName>
    </submittedName>
</protein>
<feature type="domain" description="Reverse transcriptase" evidence="2">
    <location>
        <begin position="1"/>
        <end position="273"/>
    </location>
</feature>
<reference evidence="3 4" key="1">
    <citation type="submission" date="2018-09" db="EMBL/GenBank/DDBJ databases">
        <title>Genome sequencing of Aeromonas veronii MS-17-88.</title>
        <authorList>
            <person name="Tekedar H.C."/>
            <person name="Arick M.A."/>
            <person name="Hsu C.-Y."/>
            <person name="Thrash A."/>
            <person name="Karsi A."/>
            <person name="Lawrence M.L."/>
            <person name="Abdelhamed H."/>
        </authorList>
    </citation>
    <scope>NUCLEOTIDE SEQUENCE [LARGE SCALE GENOMIC DNA]</scope>
    <source>
        <strain evidence="3 4">MS 17-88</strain>
    </source>
</reference>
<evidence type="ECO:0000313" key="4">
    <source>
        <dbReference type="Proteomes" id="UP000281725"/>
    </source>
</evidence>
<proteinExistence type="inferred from homology"/>
<dbReference type="PANTHER" id="PTHR34047:SF8">
    <property type="entry name" value="PROTEIN YKFC"/>
    <property type="match status" value="1"/>
</dbReference>
<accession>A0A3A9IIF8</accession>
<dbReference type="PROSITE" id="PS50878">
    <property type="entry name" value="RT_POL"/>
    <property type="match status" value="1"/>
</dbReference>